<protein>
    <recommendedName>
        <fullName evidence="2">HD domain-containing protein</fullName>
    </recommendedName>
</protein>
<dbReference type="AlphaFoldDB" id="A0A3A2ZD71"/>
<reference evidence="4" key="1">
    <citation type="submission" date="2017-02" db="EMBL/GenBank/DDBJ databases">
        <authorList>
            <person name="Tafer H."/>
            <person name="Lopandic K."/>
        </authorList>
    </citation>
    <scope>NUCLEOTIDE SEQUENCE [LARGE SCALE GENOMIC DNA]</scope>
    <source>
        <strain evidence="4">CBS 366.77</strain>
    </source>
</reference>
<keyword evidence="4" id="KW-1185">Reference proteome</keyword>
<evidence type="ECO:0000313" key="3">
    <source>
        <dbReference type="EMBL" id="RJE21088.1"/>
    </source>
</evidence>
<accession>A0A3A2ZD71</accession>
<name>A0A3A2ZD71_9EURO</name>
<sequence>MDPQPQLPLTDQKDLDTAPPTDYPTCLPQDSLSQGAYQLAKSALPPAILNHTVRVAILAVWLAHREQSEWANPAKRSLLCVACLLHDVGCADQFDGPQRFEVEGADVAADYLRQNNVAPSDVHEVWQAIALHTSPGIAERISVCARLVRNAVLIDFGKNLDKESLDARLAAEQSFPRLDVEKCLGDTVVDQALRQPQKAPPASWPGILVRAKKDWPEWNGVNKAF</sequence>
<dbReference type="PANTHER" id="PTHR35569">
    <property type="entry name" value="CYANAMIDE HYDRATASE DDI2-RELATED"/>
    <property type="match status" value="1"/>
</dbReference>
<evidence type="ECO:0000313" key="4">
    <source>
        <dbReference type="Proteomes" id="UP000266188"/>
    </source>
</evidence>
<feature type="region of interest" description="Disordered" evidence="1">
    <location>
        <begin position="1"/>
        <end position="23"/>
    </location>
</feature>
<dbReference type="STRING" id="2070753.A0A3A2ZD71"/>
<comment type="caution">
    <text evidence="3">The sequence shown here is derived from an EMBL/GenBank/DDBJ whole genome shotgun (WGS) entry which is preliminary data.</text>
</comment>
<dbReference type="OrthoDB" id="2378324at2759"/>
<dbReference type="PANTHER" id="PTHR35569:SF1">
    <property type="entry name" value="CYANAMIDE HYDRATASE DDI2-RELATED"/>
    <property type="match status" value="1"/>
</dbReference>
<dbReference type="Pfam" id="PF01966">
    <property type="entry name" value="HD"/>
    <property type="match status" value="1"/>
</dbReference>
<dbReference type="InterPro" id="IPR003607">
    <property type="entry name" value="HD/PDEase_dom"/>
</dbReference>
<dbReference type="SUPFAM" id="SSF109604">
    <property type="entry name" value="HD-domain/PDEase-like"/>
    <property type="match status" value="1"/>
</dbReference>
<dbReference type="CDD" id="cd00077">
    <property type="entry name" value="HDc"/>
    <property type="match status" value="1"/>
</dbReference>
<evidence type="ECO:0000256" key="1">
    <source>
        <dbReference type="SAM" id="MobiDB-lite"/>
    </source>
</evidence>
<dbReference type="Gene3D" id="1.10.3210.10">
    <property type="entry name" value="Hypothetical protein af1432"/>
    <property type="match status" value="1"/>
</dbReference>
<dbReference type="Proteomes" id="UP000266188">
    <property type="component" value="Unassembled WGS sequence"/>
</dbReference>
<gene>
    <name evidence="3" type="ORF">PHISCL_06575</name>
</gene>
<organism evidence="3 4">
    <name type="scientific">Aspergillus sclerotialis</name>
    <dbReference type="NCBI Taxonomy" id="2070753"/>
    <lineage>
        <taxon>Eukaryota</taxon>
        <taxon>Fungi</taxon>
        <taxon>Dikarya</taxon>
        <taxon>Ascomycota</taxon>
        <taxon>Pezizomycotina</taxon>
        <taxon>Eurotiomycetes</taxon>
        <taxon>Eurotiomycetidae</taxon>
        <taxon>Eurotiales</taxon>
        <taxon>Aspergillaceae</taxon>
        <taxon>Aspergillus</taxon>
        <taxon>Aspergillus subgen. Polypaecilum</taxon>
    </lineage>
</organism>
<evidence type="ECO:0000259" key="2">
    <source>
        <dbReference type="Pfam" id="PF01966"/>
    </source>
</evidence>
<proteinExistence type="predicted"/>
<dbReference type="InterPro" id="IPR006674">
    <property type="entry name" value="HD_domain"/>
</dbReference>
<dbReference type="EMBL" id="MVGC01000253">
    <property type="protein sequence ID" value="RJE21088.1"/>
    <property type="molecule type" value="Genomic_DNA"/>
</dbReference>
<feature type="domain" description="HD" evidence="2">
    <location>
        <begin position="49"/>
        <end position="151"/>
    </location>
</feature>